<dbReference type="InterPro" id="IPR025736">
    <property type="entry name" value="PucR_C-HTH_dom"/>
</dbReference>
<accession>A0ABS1SQ14</accession>
<dbReference type="Pfam" id="PF13556">
    <property type="entry name" value="HTH_30"/>
    <property type="match status" value="1"/>
</dbReference>
<sequence length="449" mass="48137">MHEIPDVTIADIARDELLPITIITLAGKDATSPVTWVHTTERADPRPHLRANELICTLGSALVHPGAAGEFVGALAASKVAGVVLGLGEVHLSTPPSLIAACEEHGLPLLAIPHDVPFRAVDEAISRRRGQIEDEARKREVAALTALTSLAREGASAQQMLASAGNALGGTLQSPEPTLGSPEVQWDGPGLPPSAEFLQQFAALLDLAQLERTRGRAEQHARLGQLIELVSRGLAHPAALAPELTARGLSETALQVSLWPAGSASTLESRWDSVLVGAFEHSVVMLSAPLEREALHALGLVCGFSATIDLPNLRRGVNEAKSAFTLSRNRGSVAGPLDLVSLDALLEQQPADALAPFIEALIAPLIDSDGEQKGDLVKTLEVFIANDRRIQETANQLFVHVNTVRHRLTRVRDLTLRDPLTFAGLADLRIALWAYDRRRLIAHRLTRPL</sequence>
<evidence type="ECO:0000313" key="3">
    <source>
        <dbReference type="EMBL" id="MBL3690271.1"/>
    </source>
</evidence>
<feature type="domain" description="Purine catabolism PurC-like" evidence="1">
    <location>
        <begin position="25"/>
        <end position="127"/>
    </location>
</feature>
<proteinExistence type="predicted"/>
<keyword evidence="4" id="KW-1185">Reference proteome</keyword>
<evidence type="ECO:0000259" key="1">
    <source>
        <dbReference type="Pfam" id="PF07905"/>
    </source>
</evidence>
<gene>
    <name evidence="3" type="ORF">D3226_09890</name>
</gene>
<evidence type="ECO:0000259" key="2">
    <source>
        <dbReference type="Pfam" id="PF13556"/>
    </source>
</evidence>
<dbReference type="InterPro" id="IPR012914">
    <property type="entry name" value="PucR_dom"/>
</dbReference>
<protein>
    <submittedName>
        <fullName evidence="3">PucR family transcriptional regulator</fullName>
    </submittedName>
</protein>
<comment type="caution">
    <text evidence="3">The sequence shown here is derived from an EMBL/GenBank/DDBJ whole genome shotgun (WGS) entry which is preliminary data.</text>
</comment>
<evidence type="ECO:0000313" key="4">
    <source>
        <dbReference type="Proteomes" id="UP001646141"/>
    </source>
</evidence>
<dbReference type="Gene3D" id="1.10.10.2840">
    <property type="entry name" value="PucR C-terminal helix-turn-helix domain"/>
    <property type="match status" value="1"/>
</dbReference>
<dbReference type="InterPro" id="IPR042070">
    <property type="entry name" value="PucR_C-HTH_sf"/>
</dbReference>
<dbReference type="InterPro" id="IPR051448">
    <property type="entry name" value="CdaR-like_regulators"/>
</dbReference>
<dbReference type="EMBL" id="QYAD01000003">
    <property type="protein sequence ID" value="MBL3690271.1"/>
    <property type="molecule type" value="Genomic_DNA"/>
</dbReference>
<dbReference type="Pfam" id="PF07905">
    <property type="entry name" value="PucR"/>
    <property type="match status" value="1"/>
</dbReference>
<dbReference type="Proteomes" id="UP001646141">
    <property type="component" value="Unassembled WGS sequence"/>
</dbReference>
<dbReference type="RefSeq" id="WP_202382380.1">
    <property type="nucleotide sequence ID" value="NZ_BAAAMA010000001.1"/>
</dbReference>
<dbReference type="PANTHER" id="PTHR33744:SF7">
    <property type="entry name" value="PUCR FAMILY TRANSCRIPTIONAL REGULATOR"/>
    <property type="match status" value="1"/>
</dbReference>
<organism evidence="3 4">
    <name type="scientific">Leucobacter chromiireducens subsp. chromiireducens</name>
    <dbReference type="NCBI Taxonomy" id="660067"/>
    <lineage>
        <taxon>Bacteria</taxon>
        <taxon>Bacillati</taxon>
        <taxon>Actinomycetota</taxon>
        <taxon>Actinomycetes</taxon>
        <taxon>Micrococcales</taxon>
        <taxon>Microbacteriaceae</taxon>
        <taxon>Leucobacter</taxon>
    </lineage>
</organism>
<name>A0ABS1SQ14_9MICO</name>
<reference evidence="3 4" key="1">
    <citation type="submission" date="2018-09" db="EMBL/GenBank/DDBJ databases">
        <title>Comparative genomics of Leucobacter spp.</title>
        <authorList>
            <person name="Reis A.C."/>
            <person name="Kolvenbach B.A."/>
            <person name="Corvini P.F.X."/>
            <person name="Nunes O.C."/>
        </authorList>
    </citation>
    <scope>NUCLEOTIDE SEQUENCE [LARGE SCALE GENOMIC DNA]</scope>
    <source>
        <strain evidence="3 4">L-1</strain>
    </source>
</reference>
<dbReference type="PANTHER" id="PTHR33744">
    <property type="entry name" value="CARBOHYDRATE DIACID REGULATOR"/>
    <property type="match status" value="1"/>
</dbReference>
<feature type="domain" description="PucR C-terminal helix-turn-helix" evidence="2">
    <location>
        <begin position="376"/>
        <end position="433"/>
    </location>
</feature>